<evidence type="ECO:0000256" key="1">
    <source>
        <dbReference type="ARBA" id="ARBA00022723"/>
    </source>
</evidence>
<dbReference type="Gene3D" id="3.30.50.10">
    <property type="entry name" value="Erythroid Transcription Factor GATA-1, subunit A"/>
    <property type="match status" value="1"/>
</dbReference>
<keyword evidence="1 3" id="KW-0479">Metal-binding</keyword>
<sequence>MACPICNKPTVPDYRPFCSKRCADVDLARWLGGTYAVPSQDPEDVERALDEAAQAGTDTHRRTH</sequence>
<dbReference type="HAMAP" id="MF_00649">
    <property type="entry name" value="DNA_gyrase_inhibitor_YacG"/>
    <property type="match status" value="1"/>
</dbReference>
<dbReference type="EMBL" id="BATB01000004">
    <property type="protein sequence ID" value="GAD54455.1"/>
    <property type="molecule type" value="Genomic_DNA"/>
</dbReference>
<keyword evidence="2 3" id="KW-0862">Zinc</keyword>
<dbReference type="PANTHER" id="PTHR36150:SF1">
    <property type="entry name" value="DNA GYRASE INHIBITOR YACG"/>
    <property type="match status" value="1"/>
</dbReference>
<organism evidence="4 5">
    <name type="scientific">Limimaricola cinnabarinus LL-001</name>
    <dbReference type="NCBI Taxonomy" id="1337093"/>
    <lineage>
        <taxon>Bacteria</taxon>
        <taxon>Pseudomonadati</taxon>
        <taxon>Pseudomonadota</taxon>
        <taxon>Alphaproteobacteria</taxon>
        <taxon>Rhodobacterales</taxon>
        <taxon>Paracoccaceae</taxon>
        <taxon>Limimaricola</taxon>
    </lineage>
</organism>
<evidence type="ECO:0000256" key="3">
    <source>
        <dbReference type="HAMAP-Rule" id="MF_00649"/>
    </source>
</evidence>
<dbReference type="STRING" id="1337093.MBELCI_0507"/>
<proteinExistence type="inferred from homology"/>
<dbReference type="SUPFAM" id="SSF57716">
    <property type="entry name" value="Glucocorticoid receptor-like (DNA-binding domain)"/>
    <property type="match status" value="1"/>
</dbReference>
<accession>U2YZE5</accession>
<dbReference type="InterPro" id="IPR005584">
    <property type="entry name" value="DNA_gyrase_inhibitor_YacG"/>
</dbReference>
<evidence type="ECO:0000313" key="5">
    <source>
        <dbReference type="Proteomes" id="UP000016566"/>
    </source>
</evidence>
<dbReference type="PANTHER" id="PTHR36150">
    <property type="entry name" value="DNA GYRASE INHIBITOR YACG"/>
    <property type="match status" value="1"/>
</dbReference>
<feature type="binding site" evidence="3">
    <location>
        <position position="6"/>
    </location>
    <ligand>
        <name>Zn(2+)</name>
        <dbReference type="ChEBI" id="CHEBI:29105"/>
    </ligand>
</feature>
<comment type="caution">
    <text evidence="4">The sequence shown here is derived from an EMBL/GenBank/DDBJ whole genome shotgun (WGS) entry which is preliminary data.</text>
</comment>
<dbReference type="Proteomes" id="UP000016566">
    <property type="component" value="Unassembled WGS sequence"/>
</dbReference>
<name>U2YZE5_9RHOB</name>
<feature type="binding site" evidence="3">
    <location>
        <position position="3"/>
    </location>
    <ligand>
        <name>Zn(2+)</name>
        <dbReference type="ChEBI" id="CHEBI:29105"/>
    </ligand>
</feature>
<comment type="cofactor">
    <cofactor evidence="3">
        <name>Zn(2+)</name>
        <dbReference type="ChEBI" id="CHEBI:29105"/>
    </cofactor>
    <text evidence="3">Binds 1 zinc ion.</text>
</comment>
<dbReference type="Pfam" id="PF03884">
    <property type="entry name" value="YacG"/>
    <property type="match status" value="1"/>
</dbReference>
<feature type="binding site" evidence="3">
    <location>
        <position position="22"/>
    </location>
    <ligand>
        <name>Zn(2+)</name>
        <dbReference type="ChEBI" id="CHEBI:29105"/>
    </ligand>
</feature>
<comment type="function">
    <text evidence="3">Inhibits all the catalytic activities of DNA gyrase by preventing its interaction with DNA. Acts by binding directly to the C-terminal domain of GyrB, which probably disrupts DNA binding by the gyrase.</text>
</comment>
<reference evidence="4" key="1">
    <citation type="journal article" date="2013" name="Genome Announc.">
        <title>Draft Genome Sequence of Loktanella cinnabarina LL-001T, Isolated from Deep-Sea Floor Sediment.</title>
        <authorList>
            <person name="Nishi S."/>
            <person name="Tsubouchi T."/>
            <person name="Takaki Y."/>
            <person name="Koyanagi R."/>
            <person name="Satoh N."/>
            <person name="Maruyama T."/>
            <person name="Hatada Y."/>
        </authorList>
    </citation>
    <scope>NUCLEOTIDE SEQUENCE [LARGE SCALE GENOMIC DNA]</scope>
    <source>
        <strain evidence="4">LL-001</strain>
    </source>
</reference>
<keyword evidence="5" id="KW-1185">Reference proteome</keyword>
<dbReference type="eggNOG" id="COG3024">
    <property type="taxonomic scope" value="Bacteria"/>
</dbReference>
<dbReference type="GO" id="GO:0008270">
    <property type="term" value="F:zinc ion binding"/>
    <property type="evidence" value="ECO:0007669"/>
    <property type="project" value="UniProtKB-UniRule"/>
</dbReference>
<feature type="binding site" evidence="3">
    <location>
        <position position="18"/>
    </location>
    <ligand>
        <name>Zn(2+)</name>
        <dbReference type="ChEBI" id="CHEBI:29105"/>
    </ligand>
</feature>
<dbReference type="RefSeq" id="WP_021692564.1">
    <property type="nucleotide sequence ID" value="NZ_BATB01000004.1"/>
</dbReference>
<comment type="similarity">
    <text evidence="3">Belongs to the DNA gyrase inhibitor YacG family.</text>
</comment>
<evidence type="ECO:0000313" key="4">
    <source>
        <dbReference type="EMBL" id="GAD54455.1"/>
    </source>
</evidence>
<dbReference type="OrthoDB" id="9809663at2"/>
<dbReference type="GO" id="GO:0008657">
    <property type="term" value="F:DNA topoisomerase type II (double strand cut, ATP-hydrolyzing) inhibitor activity"/>
    <property type="evidence" value="ECO:0007669"/>
    <property type="project" value="UniProtKB-UniRule"/>
</dbReference>
<evidence type="ECO:0000256" key="2">
    <source>
        <dbReference type="ARBA" id="ARBA00022833"/>
    </source>
</evidence>
<comment type="subunit">
    <text evidence="3">Interacts with GyrB.</text>
</comment>
<dbReference type="GO" id="GO:0006355">
    <property type="term" value="P:regulation of DNA-templated transcription"/>
    <property type="evidence" value="ECO:0007669"/>
    <property type="project" value="InterPro"/>
</dbReference>
<gene>
    <name evidence="3" type="primary">yacG</name>
    <name evidence="4" type="ORF">MBELCI_0507</name>
</gene>
<dbReference type="AlphaFoldDB" id="U2YZE5"/>
<protein>
    <recommendedName>
        <fullName evidence="3">DNA gyrase inhibitor YacG</fullName>
    </recommendedName>
</protein>
<dbReference type="InterPro" id="IPR013088">
    <property type="entry name" value="Znf_NHR/GATA"/>
</dbReference>